<comment type="caution">
    <text evidence="2">The sequence shown here is derived from an EMBL/GenBank/DDBJ whole genome shotgun (WGS) entry which is preliminary data.</text>
</comment>
<dbReference type="EMBL" id="SOSA01000226">
    <property type="protein sequence ID" value="THC94105.1"/>
    <property type="molecule type" value="Genomic_DNA"/>
</dbReference>
<dbReference type="Proteomes" id="UP000308092">
    <property type="component" value="Unassembled WGS sequence"/>
</dbReference>
<organism evidence="2 3">
    <name type="scientific">Aspergillus tanneri</name>
    <dbReference type="NCBI Taxonomy" id="1220188"/>
    <lineage>
        <taxon>Eukaryota</taxon>
        <taxon>Fungi</taxon>
        <taxon>Dikarya</taxon>
        <taxon>Ascomycota</taxon>
        <taxon>Pezizomycotina</taxon>
        <taxon>Eurotiomycetes</taxon>
        <taxon>Eurotiomycetidae</taxon>
        <taxon>Eurotiales</taxon>
        <taxon>Aspergillaceae</taxon>
        <taxon>Aspergillus</taxon>
        <taxon>Aspergillus subgen. Circumdati</taxon>
    </lineage>
</organism>
<name>A0A4S3JG40_9EURO</name>
<feature type="compositionally biased region" description="Polar residues" evidence="1">
    <location>
        <begin position="8"/>
        <end position="23"/>
    </location>
</feature>
<dbReference type="AntiFam" id="ANF00010">
    <property type="entry name" value="tRNA translation"/>
</dbReference>
<evidence type="ECO:0000256" key="1">
    <source>
        <dbReference type="SAM" id="MobiDB-lite"/>
    </source>
</evidence>
<keyword evidence="3" id="KW-1185">Reference proteome</keyword>
<dbReference type="VEuPathDB" id="FungiDB:EYZ11_006434"/>
<dbReference type="AlphaFoldDB" id="A0A4S3JG40"/>
<feature type="region of interest" description="Disordered" evidence="1">
    <location>
        <begin position="1"/>
        <end position="23"/>
    </location>
</feature>
<protein>
    <submittedName>
        <fullName evidence="2">Uncharacterized protein</fullName>
    </submittedName>
</protein>
<evidence type="ECO:0000313" key="3">
    <source>
        <dbReference type="Proteomes" id="UP000308092"/>
    </source>
</evidence>
<gene>
    <name evidence="2" type="ORF">EYZ11_006434</name>
</gene>
<accession>A0A4S3JG40</accession>
<evidence type="ECO:0000313" key="2">
    <source>
        <dbReference type="EMBL" id="THC94105.1"/>
    </source>
</evidence>
<proteinExistence type="predicted"/>
<reference evidence="2 3" key="1">
    <citation type="submission" date="2019-03" db="EMBL/GenBank/DDBJ databases">
        <title>The genome sequence of a newly discovered highly antifungal drug resistant Aspergillus species, Aspergillus tanneri NIH 1004.</title>
        <authorList>
            <person name="Mounaud S."/>
            <person name="Singh I."/>
            <person name="Joardar V."/>
            <person name="Pakala S."/>
            <person name="Pakala S."/>
            <person name="Venepally P."/>
            <person name="Hoover J."/>
            <person name="Nierman W."/>
            <person name="Chung J."/>
            <person name="Losada L."/>
        </authorList>
    </citation>
    <scope>NUCLEOTIDE SEQUENCE [LARGE SCALE GENOMIC DNA]</scope>
    <source>
        <strain evidence="2 3">NIH1004</strain>
    </source>
</reference>
<sequence length="23" mass="2471">MVERRTPNSKVVGSSPISNVEAI</sequence>